<dbReference type="PANTHER" id="PTHR33570">
    <property type="entry name" value="4-CARBOXYMUCONOLACTONE DECARBOXYLASE FAMILY PROTEIN"/>
    <property type="match status" value="1"/>
</dbReference>
<accession>A0A1E5KT28</accession>
<gene>
    <name evidence="2" type="ORF">BCR26_05720</name>
</gene>
<dbReference type="EMBL" id="MIEK01000067">
    <property type="protein sequence ID" value="OEH81011.1"/>
    <property type="molecule type" value="Genomic_DNA"/>
</dbReference>
<evidence type="ECO:0000313" key="3">
    <source>
        <dbReference type="Proteomes" id="UP000095256"/>
    </source>
</evidence>
<sequence length="130" mass="14742">MENSENKTREQIGFDILLNIDGEDGKKVIESLQDIAPDLGKFILEFTFADIYQRDVLDWKQREIITITSLLTLGGLEKQLDVHINAALNVGVTKQEIVEAFIQCSPYVGFPRVLNAIFVAKEVFSRRKEA</sequence>
<feature type="domain" description="Carboxymuconolactone decarboxylase-like" evidence="1">
    <location>
        <begin position="37"/>
        <end position="122"/>
    </location>
</feature>
<dbReference type="InterPro" id="IPR029032">
    <property type="entry name" value="AhpD-like"/>
</dbReference>
<dbReference type="Gene3D" id="1.20.1290.10">
    <property type="entry name" value="AhpD-like"/>
    <property type="match status" value="1"/>
</dbReference>
<evidence type="ECO:0000259" key="1">
    <source>
        <dbReference type="Pfam" id="PF02627"/>
    </source>
</evidence>
<dbReference type="PANTHER" id="PTHR33570:SF10">
    <property type="entry name" value="GAMMA-CARBOXYMUCONOLACTONE DECARBOXYLASE"/>
    <property type="match status" value="1"/>
</dbReference>
<dbReference type="SUPFAM" id="SSF69118">
    <property type="entry name" value="AhpD-like"/>
    <property type="match status" value="1"/>
</dbReference>
<dbReference type="AlphaFoldDB" id="A0A1E5KT28"/>
<dbReference type="Proteomes" id="UP000095256">
    <property type="component" value="Unassembled WGS sequence"/>
</dbReference>
<evidence type="ECO:0000313" key="2">
    <source>
        <dbReference type="EMBL" id="OEH81011.1"/>
    </source>
</evidence>
<dbReference type="STRING" id="762845.BCR26_05720"/>
<comment type="caution">
    <text evidence="2">The sequence shown here is derived from an EMBL/GenBank/DDBJ whole genome shotgun (WGS) entry which is preliminary data.</text>
</comment>
<dbReference type="Pfam" id="PF02627">
    <property type="entry name" value="CMD"/>
    <property type="match status" value="1"/>
</dbReference>
<dbReference type="InterPro" id="IPR052512">
    <property type="entry name" value="4CMD/NDH-1_regulator"/>
</dbReference>
<keyword evidence="3" id="KW-1185">Reference proteome</keyword>
<organism evidence="2 3">
    <name type="scientific">Enterococcus rivorum</name>
    <dbReference type="NCBI Taxonomy" id="762845"/>
    <lineage>
        <taxon>Bacteria</taxon>
        <taxon>Bacillati</taxon>
        <taxon>Bacillota</taxon>
        <taxon>Bacilli</taxon>
        <taxon>Lactobacillales</taxon>
        <taxon>Enterococcaceae</taxon>
        <taxon>Enterococcus</taxon>
    </lineage>
</organism>
<dbReference type="OrthoDB" id="9802489at2"/>
<name>A0A1E5KT28_9ENTE</name>
<dbReference type="RefSeq" id="WP_069699999.1">
    <property type="nucleotide sequence ID" value="NZ_JAGGMA010000005.1"/>
</dbReference>
<reference evidence="2 3" key="1">
    <citation type="submission" date="2016-09" db="EMBL/GenBank/DDBJ databases">
        <authorList>
            <person name="Capua I."/>
            <person name="De Benedictis P."/>
            <person name="Joannis T."/>
            <person name="Lombin L.H."/>
            <person name="Cattoli G."/>
        </authorList>
    </citation>
    <scope>NUCLEOTIDE SEQUENCE [LARGE SCALE GENOMIC DNA]</scope>
    <source>
        <strain evidence="2 3">LMG 25899</strain>
    </source>
</reference>
<dbReference type="GO" id="GO:0051920">
    <property type="term" value="F:peroxiredoxin activity"/>
    <property type="evidence" value="ECO:0007669"/>
    <property type="project" value="InterPro"/>
</dbReference>
<protein>
    <submittedName>
        <fullName evidence="2">Carboxymuconolactone decarboxylase</fullName>
    </submittedName>
</protein>
<dbReference type="InterPro" id="IPR003779">
    <property type="entry name" value="CMD-like"/>
</dbReference>
<proteinExistence type="predicted"/>